<comment type="caution">
    <text evidence="1">The sequence shown here is derived from an EMBL/GenBank/DDBJ whole genome shotgun (WGS) entry which is preliminary data.</text>
</comment>
<evidence type="ECO:0000313" key="1">
    <source>
        <dbReference type="EMBL" id="KAL2871700.1"/>
    </source>
</evidence>
<dbReference type="RefSeq" id="XP_070890679.1">
    <property type="nucleotide sequence ID" value="XM_071025036.1"/>
</dbReference>
<organism evidence="1 2">
    <name type="scientific">Aspergillus lucknowensis</name>
    <dbReference type="NCBI Taxonomy" id="176173"/>
    <lineage>
        <taxon>Eukaryota</taxon>
        <taxon>Fungi</taxon>
        <taxon>Dikarya</taxon>
        <taxon>Ascomycota</taxon>
        <taxon>Pezizomycotina</taxon>
        <taxon>Eurotiomycetes</taxon>
        <taxon>Eurotiomycetidae</taxon>
        <taxon>Eurotiales</taxon>
        <taxon>Aspergillaceae</taxon>
        <taxon>Aspergillus</taxon>
        <taxon>Aspergillus subgen. Nidulantes</taxon>
    </lineage>
</organism>
<keyword evidence="2" id="KW-1185">Reference proteome</keyword>
<dbReference type="GeneID" id="98140108"/>
<evidence type="ECO:0000313" key="2">
    <source>
        <dbReference type="Proteomes" id="UP001610432"/>
    </source>
</evidence>
<evidence type="ECO:0008006" key="3">
    <source>
        <dbReference type="Google" id="ProtNLM"/>
    </source>
</evidence>
<gene>
    <name evidence="1" type="ORF">BJX67DRAFT_167455</name>
</gene>
<dbReference type="InterPro" id="IPR052897">
    <property type="entry name" value="Sec-Metab_Biosynth_Hydrolase"/>
</dbReference>
<name>A0ABR4M540_9EURO</name>
<dbReference type="EMBL" id="JBFXLQ010000003">
    <property type="protein sequence ID" value="KAL2871700.1"/>
    <property type="molecule type" value="Genomic_DNA"/>
</dbReference>
<dbReference type="PANTHER" id="PTHR37017:SF11">
    <property type="entry name" value="ESTERASE_LIPASE_THIOESTERASE DOMAIN-CONTAINING PROTEIN"/>
    <property type="match status" value="1"/>
</dbReference>
<accession>A0ABR4M540</accession>
<sequence>MILRSVKSASRHRRPPIEAQPLVTIGLWLRGLALPWLRGRTPVRIIAGANDGGKDTRSSLWQLDFAHKGYKATTITLPSIGRPPSTTAYDDAEHIKQAPLGGLVARGKQIVLVMHSYASSLVKGFTHRDLAGQGRRGELSVLCT</sequence>
<dbReference type="PANTHER" id="PTHR37017">
    <property type="entry name" value="AB HYDROLASE-1 DOMAIN-CONTAINING PROTEIN-RELATED"/>
    <property type="match status" value="1"/>
</dbReference>
<proteinExistence type="predicted"/>
<reference evidence="1 2" key="1">
    <citation type="submission" date="2024-07" db="EMBL/GenBank/DDBJ databases">
        <title>Section-level genome sequencing and comparative genomics of Aspergillus sections Usti and Cavernicolus.</title>
        <authorList>
            <consortium name="Lawrence Berkeley National Laboratory"/>
            <person name="Nybo J.L."/>
            <person name="Vesth T.C."/>
            <person name="Theobald S."/>
            <person name="Frisvad J.C."/>
            <person name="Larsen T.O."/>
            <person name="Kjaerboelling I."/>
            <person name="Rothschild-Mancinelli K."/>
            <person name="Lyhne E.K."/>
            <person name="Kogle M.E."/>
            <person name="Barry K."/>
            <person name="Clum A."/>
            <person name="Na H."/>
            <person name="Ledsgaard L."/>
            <person name="Lin J."/>
            <person name="Lipzen A."/>
            <person name="Kuo A."/>
            <person name="Riley R."/>
            <person name="Mondo S."/>
            <person name="Labutti K."/>
            <person name="Haridas S."/>
            <person name="Pangalinan J."/>
            <person name="Salamov A.A."/>
            <person name="Simmons B.A."/>
            <person name="Magnuson J.K."/>
            <person name="Chen J."/>
            <person name="Drula E."/>
            <person name="Henrissat B."/>
            <person name="Wiebenga A."/>
            <person name="Lubbers R.J."/>
            <person name="Gomes A.C."/>
            <person name="Macurrencykelacurrency M.R."/>
            <person name="Stajich J."/>
            <person name="Grigoriev I.V."/>
            <person name="Mortensen U.H."/>
            <person name="De Vries R.P."/>
            <person name="Baker S.E."/>
            <person name="Andersen M.R."/>
        </authorList>
    </citation>
    <scope>NUCLEOTIDE SEQUENCE [LARGE SCALE GENOMIC DNA]</scope>
    <source>
        <strain evidence="1 2">CBS 449.75</strain>
    </source>
</reference>
<dbReference type="Proteomes" id="UP001610432">
    <property type="component" value="Unassembled WGS sequence"/>
</dbReference>
<protein>
    <recommendedName>
        <fullName evidence="3">AB hydrolase-1 domain-containing protein</fullName>
    </recommendedName>
</protein>